<sequence>MVISASAQNASSIDFTIRNLGVNVDGHFDTFTITTKFDASGQLEKLEGEIKVKSIKTGIESRDEHLLEEEYFHNSKFPFIKLKSTSIRKISTSEYKIKANLTIKGKTKQITIPIKYENLESQRKLSSNFEINRRDFNVGGGSFIMSKTVKLEVVHIEKKQ</sequence>
<evidence type="ECO:0000313" key="3">
    <source>
        <dbReference type="Proteomes" id="UP000624701"/>
    </source>
</evidence>
<evidence type="ECO:0000259" key="1">
    <source>
        <dbReference type="SMART" id="SM00867"/>
    </source>
</evidence>
<organism evidence="2 3">
    <name type="scientific">Winogradskyella haliclonae</name>
    <dbReference type="NCBI Taxonomy" id="2048558"/>
    <lineage>
        <taxon>Bacteria</taxon>
        <taxon>Pseudomonadati</taxon>
        <taxon>Bacteroidota</taxon>
        <taxon>Flavobacteriia</taxon>
        <taxon>Flavobacteriales</taxon>
        <taxon>Flavobacteriaceae</taxon>
        <taxon>Winogradskyella</taxon>
    </lineage>
</organism>
<accession>A0ABQ2BUU5</accession>
<gene>
    <name evidence="2" type="ORF">GCM10011444_05240</name>
</gene>
<protein>
    <submittedName>
        <fullName evidence="2">Polyisoprenoid-binding protein</fullName>
    </submittedName>
</protein>
<keyword evidence="3" id="KW-1185">Reference proteome</keyword>
<feature type="domain" description="Lipid/polyisoprenoid-binding YceI-like" evidence="1">
    <location>
        <begin position="4"/>
        <end position="156"/>
    </location>
</feature>
<dbReference type="PANTHER" id="PTHR34406">
    <property type="entry name" value="PROTEIN YCEI"/>
    <property type="match status" value="1"/>
</dbReference>
<dbReference type="InterPro" id="IPR007372">
    <property type="entry name" value="Lipid/polyisoprenoid-bd_YceI"/>
</dbReference>
<comment type="caution">
    <text evidence="2">The sequence shown here is derived from an EMBL/GenBank/DDBJ whole genome shotgun (WGS) entry which is preliminary data.</text>
</comment>
<name>A0ABQ2BUU5_9FLAO</name>
<dbReference type="InterPro" id="IPR036761">
    <property type="entry name" value="TTHA0802/YceI-like_sf"/>
</dbReference>
<evidence type="ECO:0000313" key="2">
    <source>
        <dbReference type="EMBL" id="GGI56215.1"/>
    </source>
</evidence>
<dbReference type="PANTHER" id="PTHR34406:SF1">
    <property type="entry name" value="PROTEIN YCEI"/>
    <property type="match status" value="1"/>
</dbReference>
<dbReference type="Proteomes" id="UP000624701">
    <property type="component" value="Unassembled WGS sequence"/>
</dbReference>
<dbReference type="EMBL" id="BMDQ01000001">
    <property type="protein sequence ID" value="GGI56215.1"/>
    <property type="molecule type" value="Genomic_DNA"/>
</dbReference>
<dbReference type="SMART" id="SM00867">
    <property type="entry name" value="YceI"/>
    <property type="match status" value="1"/>
</dbReference>
<dbReference type="Gene3D" id="2.40.128.110">
    <property type="entry name" value="Lipid/polyisoprenoid-binding, YceI-like"/>
    <property type="match status" value="1"/>
</dbReference>
<proteinExistence type="predicted"/>
<dbReference type="SUPFAM" id="SSF101874">
    <property type="entry name" value="YceI-like"/>
    <property type="match status" value="1"/>
</dbReference>
<reference evidence="3" key="1">
    <citation type="journal article" date="2019" name="Int. J. Syst. Evol. Microbiol.">
        <title>The Global Catalogue of Microorganisms (GCM) 10K type strain sequencing project: providing services to taxonomists for standard genome sequencing and annotation.</title>
        <authorList>
            <consortium name="The Broad Institute Genomics Platform"/>
            <consortium name="The Broad Institute Genome Sequencing Center for Infectious Disease"/>
            <person name="Wu L."/>
            <person name="Ma J."/>
        </authorList>
    </citation>
    <scope>NUCLEOTIDE SEQUENCE [LARGE SCALE GENOMIC DNA]</scope>
    <source>
        <strain evidence="3">CCM 8681</strain>
    </source>
</reference>
<dbReference type="Pfam" id="PF04264">
    <property type="entry name" value="YceI"/>
    <property type="match status" value="1"/>
</dbReference>